<comment type="caution">
    <text evidence="2">The sequence shown here is derived from an EMBL/GenBank/DDBJ whole genome shotgun (WGS) entry which is preliminary data.</text>
</comment>
<dbReference type="Gene3D" id="3.30.428.10">
    <property type="entry name" value="HIT-like"/>
    <property type="match status" value="1"/>
</dbReference>
<dbReference type="GO" id="GO:0003725">
    <property type="term" value="F:double-stranded RNA binding"/>
    <property type="evidence" value="ECO:0007669"/>
    <property type="project" value="TreeGrafter"/>
</dbReference>
<dbReference type="GO" id="GO:0000012">
    <property type="term" value="P:single strand break repair"/>
    <property type="evidence" value="ECO:0007669"/>
    <property type="project" value="TreeGrafter"/>
</dbReference>
<dbReference type="GO" id="GO:0003697">
    <property type="term" value="F:single-stranded DNA binding"/>
    <property type="evidence" value="ECO:0007669"/>
    <property type="project" value="TreeGrafter"/>
</dbReference>
<dbReference type="InterPro" id="IPR036265">
    <property type="entry name" value="HIT-like_sf"/>
</dbReference>
<dbReference type="AlphaFoldDB" id="A0A9P6IQG1"/>
<dbReference type="InterPro" id="IPR032566">
    <property type="entry name" value="Znf-C2HE"/>
</dbReference>
<dbReference type="PANTHER" id="PTHR12486:SF4">
    <property type="entry name" value="APRATAXIN"/>
    <property type="match status" value="1"/>
</dbReference>
<dbReference type="Pfam" id="PF11969">
    <property type="entry name" value="DcpS_C"/>
    <property type="match status" value="1"/>
</dbReference>
<dbReference type="SUPFAM" id="SSF54197">
    <property type="entry name" value="HIT-like"/>
    <property type="match status" value="1"/>
</dbReference>
<dbReference type="GO" id="GO:0030983">
    <property type="term" value="F:mismatched DNA binding"/>
    <property type="evidence" value="ECO:0007669"/>
    <property type="project" value="TreeGrafter"/>
</dbReference>
<dbReference type="GO" id="GO:0033699">
    <property type="term" value="F:DNA 5'-adenosine monophosphate hydrolase activity"/>
    <property type="evidence" value="ECO:0007669"/>
    <property type="project" value="TreeGrafter"/>
</dbReference>
<dbReference type="OrthoDB" id="3512845at2759"/>
<evidence type="ECO:0000259" key="1">
    <source>
        <dbReference type="Pfam" id="PF16278"/>
    </source>
</evidence>
<dbReference type="Pfam" id="PF16278">
    <property type="entry name" value="zf-C2HE"/>
    <property type="match status" value="1"/>
</dbReference>
<proteinExistence type="predicted"/>
<dbReference type="Proteomes" id="UP000738359">
    <property type="component" value="Unassembled WGS sequence"/>
</dbReference>
<feature type="domain" description="Aprataxin C2HE/C2H2/C2HC zinc finger" evidence="1">
    <location>
        <begin position="84"/>
        <end position="146"/>
    </location>
</feature>
<sequence length="164" mass="19164">MLVLPRQRIDKVTDLSGVGGSRFVEQLVERAKWLVDRLKLVWPLLDFKMGFHAIPSILQLHLHVISQDFCADALKKKQHWNSFTTPFFLDPQFVINTIQTKGSFSLTAKQTEEYKAMISRELKCNQCSEKPKNMPALKRHLQQHFDSRVKQKQKQDLDAAFKWI</sequence>
<dbReference type="PANTHER" id="PTHR12486">
    <property type="entry name" value="APRATAXIN-RELATED"/>
    <property type="match status" value="1"/>
</dbReference>
<reference evidence="2" key="1">
    <citation type="journal article" date="2020" name="Fungal Divers.">
        <title>Resolving the Mortierellaceae phylogeny through synthesis of multi-gene phylogenetics and phylogenomics.</title>
        <authorList>
            <person name="Vandepol N."/>
            <person name="Liber J."/>
            <person name="Desiro A."/>
            <person name="Na H."/>
            <person name="Kennedy M."/>
            <person name="Barry K."/>
            <person name="Grigoriev I.V."/>
            <person name="Miller A.N."/>
            <person name="O'Donnell K."/>
            <person name="Stajich J.E."/>
            <person name="Bonito G."/>
        </authorList>
    </citation>
    <scope>NUCLEOTIDE SEQUENCE</scope>
    <source>
        <strain evidence="2">CK1249</strain>
    </source>
</reference>
<dbReference type="GO" id="GO:1990165">
    <property type="term" value="F:single-strand break-containing DNA binding"/>
    <property type="evidence" value="ECO:0007669"/>
    <property type="project" value="TreeGrafter"/>
</dbReference>
<dbReference type="GO" id="GO:0005634">
    <property type="term" value="C:nucleus"/>
    <property type="evidence" value="ECO:0007669"/>
    <property type="project" value="TreeGrafter"/>
</dbReference>
<dbReference type="EMBL" id="JAAAHY010002477">
    <property type="protein sequence ID" value="KAF9944390.1"/>
    <property type="molecule type" value="Genomic_DNA"/>
</dbReference>
<accession>A0A9P6IQG1</accession>
<organism evidence="2 3">
    <name type="scientific">Mortierella alpina</name>
    <name type="common">Oleaginous fungus</name>
    <name type="synonym">Mortierella renispora</name>
    <dbReference type="NCBI Taxonomy" id="64518"/>
    <lineage>
        <taxon>Eukaryota</taxon>
        <taxon>Fungi</taxon>
        <taxon>Fungi incertae sedis</taxon>
        <taxon>Mucoromycota</taxon>
        <taxon>Mortierellomycotina</taxon>
        <taxon>Mortierellomycetes</taxon>
        <taxon>Mortierellales</taxon>
        <taxon>Mortierellaceae</taxon>
        <taxon>Mortierella</taxon>
    </lineage>
</organism>
<evidence type="ECO:0000313" key="2">
    <source>
        <dbReference type="EMBL" id="KAF9944390.1"/>
    </source>
</evidence>
<gene>
    <name evidence="2" type="ORF">BGZ70_004692</name>
</gene>
<evidence type="ECO:0000313" key="3">
    <source>
        <dbReference type="Proteomes" id="UP000738359"/>
    </source>
</evidence>
<keyword evidence="3" id="KW-1185">Reference proteome</keyword>
<name>A0A9P6IQG1_MORAP</name>
<protein>
    <recommendedName>
        <fullName evidence="1">Aprataxin C2HE/C2H2/C2HC zinc finger domain-containing protein</fullName>
    </recommendedName>
</protein>